<keyword evidence="3" id="KW-1015">Disulfide bond</keyword>
<feature type="signal peptide" evidence="5">
    <location>
        <begin position="1"/>
        <end position="21"/>
    </location>
</feature>
<evidence type="ECO:0000256" key="2">
    <source>
        <dbReference type="PIRSR" id="PIRSR603782-1"/>
    </source>
</evidence>
<dbReference type="GO" id="GO:0046872">
    <property type="term" value="F:metal ion binding"/>
    <property type="evidence" value="ECO:0007669"/>
    <property type="project" value="UniProtKB-KW"/>
</dbReference>
<dbReference type="Pfam" id="PF02630">
    <property type="entry name" value="SCO1-SenC"/>
    <property type="match status" value="1"/>
</dbReference>
<evidence type="ECO:0000256" key="4">
    <source>
        <dbReference type="SAM" id="Phobius"/>
    </source>
</evidence>
<sequence>MKYVGLIAILSLLLQPVGSFAQLNKQKPSNLKDVGVTEQLGEQIPLDLRFANAKGDSLTLKELFNDGKPVLLNPVYYECPQLCSMVKEAIFKGVNDLKWSPGTEYNIVTFSFDPSETTKMAAENKKRFLKKLDRTNAENGWHFLTGNKKNIQQLIKAVGFDVRKLQNGQYAHGASIMFLSPDGIITRYLYGLKFDEFNMRNALYEAADGNIGSTSDQVLLYCYQYDADSNTYVPVAWRIMKVGGFATMIILGIFLGFMWMRHRYSNNEKQITDTNGLA</sequence>
<dbReference type="InterPro" id="IPR003782">
    <property type="entry name" value="SCO1/SenC"/>
</dbReference>
<evidence type="ECO:0000256" key="1">
    <source>
        <dbReference type="ARBA" id="ARBA00010996"/>
    </source>
</evidence>
<protein>
    <submittedName>
        <fullName evidence="6">Protein SCO1/2</fullName>
    </submittedName>
</protein>
<dbReference type="CDD" id="cd02968">
    <property type="entry name" value="SCO"/>
    <property type="match status" value="1"/>
</dbReference>
<evidence type="ECO:0000313" key="7">
    <source>
        <dbReference type="Proteomes" id="UP000324595"/>
    </source>
</evidence>
<evidence type="ECO:0000256" key="3">
    <source>
        <dbReference type="PIRSR" id="PIRSR603782-2"/>
    </source>
</evidence>
<proteinExistence type="inferred from homology"/>
<dbReference type="AlphaFoldDB" id="A0A5D3YHJ3"/>
<keyword evidence="2" id="KW-0479">Metal-binding</keyword>
<comment type="similarity">
    <text evidence="1">Belongs to the SCO1/2 family.</text>
</comment>
<organism evidence="6 7">
    <name type="scientific">Fodinibius salinus</name>
    <dbReference type="NCBI Taxonomy" id="860790"/>
    <lineage>
        <taxon>Bacteria</taxon>
        <taxon>Pseudomonadati</taxon>
        <taxon>Balneolota</taxon>
        <taxon>Balneolia</taxon>
        <taxon>Balneolales</taxon>
        <taxon>Balneolaceae</taxon>
        <taxon>Fodinibius</taxon>
    </lineage>
</organism>
<evidence type="ECO:0000256" key="5">
    <source>
        <dbReference type="SAM" id="SignalP"/>
    </source>
</evidence>
<feature type="chain" id="PRO_5023081594" evidence="5">
    <location>
        <begin position="22"/>
        <end position="278"/>
    </location>
</feature>
<dbReference type="PANTHER" id="PTHR12151">
    <property type="entry name" value="ELECTRON TRANSPORT PROTIN SCO1/SENC FAMILY MEMBER"/>
    <property type="match status" value="1"/>
</dbReference>
<keyword evidence="4" id="KW-0472">Membrane</keyword>
<dbReference type="Proteomes" id="UP000324595">
    <property type="component" value="Unassembled WGS sequence"/>
</dbReference>
<keyword evidence="4" id="KW-1133">Transmembrane helix</keyword>
<gene>
    <name evidence="6" type="ORF">LX73_2031</name>
</gene>
<feature type="binding site" evidence="2">
    <location>
        <position position="172"/>
    </location>
    <ligand>
        <name>Cu cation</name>
        <dbReference type="ChEBI" id="CHEBI:23378"/>
    </ligand>
</feature>
<feature type="transmembrane region" description="Helical" evidence="4">
    <location>
        <begin position="239"/>
        <end position="260"/>
    </location>
</feature>
<feature type="disulfide bond" description="Redox-active" evidence="3">
    <location>
        <begin position="79"/>
        <end position="83"/>
    </location>
</feature>
<accession>A0A5D3YHJ3</accession>
<keyword evidence="5" id="KW-0732">Signal</keyword>
<dbReference type="Gene3D" id="3.40.30.10">
    <property type="entry name" value="Glutaredoxin"/>
    <property type="match status" value="1"/>
</dbReference>
<dbReference type="EMBL" id="VNHY01000003">
    <property type="protein sequence ID" value="TYP92669.1"/>
    <property type="molecule type" value="Genomic_DNA"/>
</dbReference>
<dbReference type="RefSeq" id="WP_148899361.1">
    <property type="nucleotide sequence ID" value="NZ_VNHY01000003.1"/>
</dbReference>
<feature type="binding site" evidence="2">
    <location>
        <position position="79"/>
    </location>
    <ligand>
        <name>Cu cation</name>
        <dbReference type="ChEBI" id="CHEBI:23378"/>
    </ligand>
</feature>
<keyword evidence="7" id="KW-1185">Reference proteome</keyword>
<dbReference type="InterPro" id="IPR036249">
    <property type="entry name" value="Thioredoxin-like_sf"/>
</dbReference>
<dbReference type="SUPFAM" id="SSF52833">
    <property type="entry name" value="Thioredoxin-like"/>
    <property type="match status" value="1"/>
</dbReference>
<dbReference type="PANTHER" id="PTHR12151:SF8">
    <property type="entry name" value="THIOREDOXIN DOMAIN-CONTAINING PROTEIN"/>
    <property type="match status" value="1"/>
</dbReference>
<feature type="binding site" evidence="2">
    <location>
        <position position="83"/>
    </location>
    <ligand>
        <name>Cu cation</name>
        <dbReference type="ChEBI" id="CHEBI:23378"/>
    </ligand>
</feature>
<comment type="caution">
    <text evidence="6">The sequence shown here is derived from an EMBL/GenBank/DDBJ whole genome shotgun (WGS) entry which is preliminary data.</text>
</comment>
<name>A0A5D3YHJ3_9BACT</name>
<reference evidence="6 7" key="1">
    <citation type="submission" date="2019-07" db="EMBL/GenBank/DDBJ databases">
        <title>Genomic Encyclopedia of Archaeal and Bacterial Type Strains, Phase II (KMG-II): from individual species to whole genera.</title>
        <authorList>
            <person name="Goeker M."/>
        </authorList>
    </citation>
    <scope>NUCLEOTIDE SEQUENCE [LARGE SCALE GENOMIC DNA]</scope>
    <source>
        <strain evidence="6 7">DSM 21935</strain>
    </source>
</reference>
<evidence type="ECO:0000313" key="6">
    <source>
        <dbReference type="EMBL" id="TYP92669.1"/>
    </source>
</evidence>
<keyword evidence="2" id="KW-0186">Copper</keyword>
<dbReference type="OrthoDB" id="9811998at2"/>
<keyword evidence="4" id="KW-0812">Transmembrane</keyword>